<dbReference type="Proteomes" id="UP000199382">
    <property type="component" value="Unassembled WGS sequence"/>
</dbReference>
<gene>
    <name evidence="2" type="ORF">SAMN04488026_10546</name>
</gene>
<dbReference type="GO" id="GO:0030976">
    <property type="term" value="F:thiamine pyrophosphate binding"/>
    <property type="evidence" value="ECO:0007669"/>
    <property type="project" value="TreeGrafter"/>
</dbReference>
<keyword evidence="1" id="KW-0732">Signal</keyword>
<dbReference type="GO" id="GO:0030288">
    <property type="term" value="C:outer membrane-bounded periplasmic space"/>
    <property type="evidence" value="ECO:0007669"/>
    <property type="project" value="TreeGrafter"/>
</dbReference>
<evidence type="ECO:0000313" key="3">
    <source>
        <dbReference type="Proteomes" id="UP000199382"/>
    </source>
</evidence>
<protein>
    <submittedName>
        <fullName evidence="2">Putative spermidine/putrescine transport system substrate-binding protein</fullName>
    </submittedName>
</protein>
<dbReference type="OrthoDB" id="9766989at2"/>
<organism evidence="2 3">
    <name type="scientific">Aliiruegeria lutimaris</name>
    <dbReference type="NCBI Taxonomy" id="571298"/>
    <lineage>
        <taxon>Bacteria</taxon>
        <taxon>Pseudomonadati</taxon>
        <taxon>Pseudomonadota</taxon>
        <taxon>Alphaproteobacteria</taxon>
        <taxon>Rhodobacterales</taxon>
        <taxon>Roseobacteraceae</taxon>
        <taxon>Aliiruegeria</taxon>
    </lineage>
</organism>
<name>A0A1G9ER84_9RHOB</name>
<dbReference type="SUPFAM" id="SSF53850">
    <property type="entry name" value="Periplasmic binding protein-like II"/>
    <property type="match status" value="1"/>
</dbReference>
<accession>A0A1G9ER84</accession>
<dbReference type="Gene3D" id="3.40.190.10">
    <property type="entry name" value="Periplasmic binding protein-like II"/>
    <property type="match status" value="2"/>
</dbReference>
<sequence>MTIKKTTQTRRSFLKRGVALGAASTVPSTFYINHAWAQDTSYDGGMFDADGATLNVGEWGGGWEEFVRKALTDQFEQDFNCKINWDSSFPWFPKFVTQGAQDPVYDICNWNLPNLTQTKQAGDFFLTTDEVRANVPNAADCWDFAFASGAGVTWAYMPYVYAFRTDAGDAPTSFRDFWDARFANKRGTYGTENGLMHAFFMATAQEFGKDQYDMDAAFQALEDAMPMKVSEFTFNMLSLLERGEVDIAVHIEGEALSLKRKGVPVDVWEWDSHPILTQTKTISRYSDPMQKKLAFALLNRTLSPDFLNAFGDEFMWRPTNSKASITAPLAENGVENTADATKAFWVPDWDFFVENKLDITDRLNQIFGL</sequence>
<dbReference type="STRING" id="571298.SAMN04488026_10546"/>
<dbReference type="PANTHER" id="PTHR30006:SF2">
    <property type="entry name" value="ABC TRANSPORTER SUBSTRATE-BINDING PROTEIN"/>
    <property type="match status" value="1"/>
</dbReference>
<dbReference type="RefSeq" id="WP_093161345.1">
    <property type="nucleotide sequence ID" value="NZ_FNEK01000054.1"/>
</dbReference>
<keyword evidence="3" id="KW-1185">Reference proteome</keyword>
<proteinExistence type="predicted"/>
<dbReference type="AlphaFoldDB" id="A0A1G9ER84"/>
<evidence type="ECO:0000256" key="1">
    <source>
        <dbReference type="ARBA" id="ARBA00022729"/>
    </source>
</evidence>
<dbReference type="Pfam" id="PF13343">
    <property type="entry name" value="SBP_bac_6"/>
    <property type="match status" value="1"/>
</dbReference>
<dbReference type="GO" id="GO:0030975">
    <property type="term" value="F:thiamine binding"/>
    <property type="evidence" value="ECO:0007669"/>
    <property type="project" value="TreeGrafter"/>
</dbReference>
<dbReference type="InterPro" id="IPR006311">
    <property type="entry name" value="TAT_signal"/>
</dbReference>
<dbReference type="GO" id="GO:0015888">
    <property type="term" value="P:thiamine transport"/>
    <property type="evidence" value="ECO:0007669"/>
    <property type="project" value="TreeGrafter"/>
</dbReference>
<dbReference type="PROSITE" id="PS51318">
    <property type="entry name" value="TAT"/>
    <property type="match status" value="1"/>
</dbReference>
<dbReference type="PANTHER" id="PTHR30006">
    <property type="entry name" value="THIAMINE-BINDING PERIPLASMIC PROTEIN-RELATED"/>
    <property type="match status" value="1"/>
</dbReference>
<evidence type="ECO:0000313" key="2">
    <source>
        <dbReference type="EMBL" id="SDK78702.1"/>
    </source>
</evidence>
<dbReference type="EMBL" id="FNEK01000054">
    <property type="protein sequence ID" value="SDK78702.1"/>
    <property type="molecule type" value="Genomic_DNA"/>
</dbReference>
<reference evidence="2 3" key="1">
    <citation type="submission" date="2016-10" db="EMBL/GenBank/DDBJ databases">
        <authorList>
            <person name="de Groot N.N."/>
        </authorList>
    </citation>
    <scope>NUCLEOTIDE SEQUENCE [LARGE SCALE GENOMIC DNA]</scope>
    <source>
        <strain evidence="2 3">DSM 25294</strain>
    </source>
</reference>